<proteinExistence type="predicted"/>
<reference evidence="3 4" key="1">
    <citation type="submission" date="2023-07" db="EMBL/GenBank/DDBJ databases">
        <title>Sorghum-associated microbial communities from plants grown in Nebraska, USA.</title>
        <authorList>
            <person name="Schachtman D."/>
        </authorList>
    </citation>
    <scope>NUCLEOTIDE SEQUENCE [LARGE SCALE GENOMIC DNA]</scope>
    <source>
        <strain evidence="3 4">DS1027</strain>
    </source>
</reference>
<organism evidence="3 4">
    <name type="scientific">Novosphingobium capsulatum</name>
    <dbReference type="NCBI Taxonomy" id="13688"/>
    <lineage>
        <taxon>Bacteria</taxon>
        <taxon>Pseudomonadati</taxon>
        <taxon>Pseudomonadota</taxon>
        <taxon>Alphaproteobacteria</taxon>
        <taxon>Sphingomonadales</taxon>
        <taxon>Sphingomonadaceae</taxon>
        <taxon>Novosphingobium</taxon>
    </lineage>
</organism>
<keyword evidence="1" id="KW-0378">Hydrolase</keyword>
<dbReference type="InterPro" id="IPR050300">
    <property type="entry name" value="GDXG_lipolytic_enzyme"/>
</dbReference>
<dbReference type="PANTHER" id="PTHR48081:SF8">
    <property type="entry name" value="ALPHA_BETA HYDROLASE FOLD-3 DOMAIN-CONTAINING PROTEIN-RELATED"/>
    <property type="match status" value="1"/>
</dbReference>
<dbReference type="InterPro" id="IPR029058">
    <property type="entry name" value="AB_hydrolase_fold"/>
</dbReference>
<dbReference type="EMBL" id="JAVDRD010000004">
    <property type="protein sequence ID" value="MDR6511149.1"/>
    <property type="molecule type" value="Genomic_DNA"/>
</dbReference>
<evidence type="ECO:0000256" key="1">
    <source>
        <dbReference type="ARBA" id="ARBA00022801"/>
    </source>
</evidence>
<dbReference type="PANTHER" id="PTHR48081">
    <property type="entry name" value="AB HYDROLASE SUPERFAMILY PROTEIN C4A8.06C"/>
    <property type="match status" value="1"/>
</dbReference>
<dbReference type="InterPro" id="IPR013094">
    <property type="entry name" value="AB_hydrolase_3"/>
</dbReference>
<dbReference type="Proteomes" id="UP001184150">
    <property type="component" value="Unassembled WGS sequence"/>
</dbReference>
<evidence type="ECO:0000313" key="4">
    <source>
        <dbReference type="Proteomes" id="UP001184150"/>
    </source>
</evidence>
<dbReference type="SUPFAM" id="SSF53474">
    <property type="entry name" value="alpha/beta-Hydrolases"/>
    <property type="match status" value="1"/>
</dbReference>
<dbReference type="InterPro" id="IPR006311">
    <property type="entry name" value="TAT_signal"/>
</dbReference>
<sequence>MMINRRSVLRRGGVALGVGLGGMGLSSLGIGGLDFASAAAADPLAGVDPELRAGAATVLAMGAKLSPLTTARLPILRGGGAAMAGPLRPDVPVEARKIAVGPGIPDVTVQVINASSGAGSRASGGPRPAILHTHGGGFVAGSALAERGYLQDFAHALDCVIVSVEYTLAPEARFTRSVAETYAGLRWLHDQAEALGVDRRRLAVMGESAGGGHAALLAIQARDRGEVPLVLQVLTYPMLDDRTGSTVMPLPGIGKLGWDAQANRFGWESFLGATPGSRAVPAAGVPARCARLAGLAPAFIAVGGIDLFVDEDITYARRLTDAGVPTELLVIPGAYHGFDRVVPDASPSRRLIAARLAALRRAFGQPAG</sequence>
<gene>
    <name evidence="3" type="ORF">J2792_002021</name>
</gene>
<comment type="caution">
    <text evidence="3">The sequence shown here is derived from an EMBL/GenBank/DDBJ whole genome shotgun (WGS) entry which is preliminary data.</text>
</comment>
<dbReference type="Pfam" id="PF07859">
    <property type="entry name" value="Abhydrolase_3"/>
    <property type="match status" value="1"/>
</dbReference>
<accession>A0ABU1MLD6</accession>
<evidence type="ECO:0000259" key="2">
    <source>
        <dbReference type="Pfam" id="PF07859"/>
    </source>
</evidence>
<feature type="domain" description="Alpha/beta hydrolase fold-3" evidence="2">
    <location>
        <begin position="130"/>
        <end position="338"/>
    </location>
</feature>
<dbReference type="PROSITE" id="PS51318">
    <property type="entry name" value="TAT"/>
    <property type="match status" value="1"/>
</dbReference>
<evidence type="ECO:0000313" key="3">
    <source>
        <dbReference type="EMBL" id="MDR6511149.1"/>
    </source>
</evidence>
<name>A0ABU1MLD6_9SPHN</name>
<protein>
    <submittedName>
        <fullName evidence="3">Acetyl esterase/lipase</fullName>
    </submittedName>
</protein>
<keyword evidence="4" id="KW-1185">Reference proteome</keyword>
<dbReference type="Gene3D" id="3.40.50.1820">
    <property type="entry name" value="alpha/beta hydrolase"/>
    <property type="match status" value="1"/>
</dbReference>